<dbReference type="InterPro" id="IPR046898">
    <property type="entry name" value="RavA_LARA_dom"/>
</dbReference>
<dbReference type="Pfam" id="PF17868">
    <property type="entry name" value="AAA_lid_8"/>
    <property type="match status" value="1"/>
</dbReference>
<dbReference type="PANTHER" id="PTHR32204:SF0">
    <property type="entry name" value="ATPASE RAVA"/>
    <property type="match status" value="1"/>
</dbReference>
<dbReference type="Gene3D" id="1.20.58.1510">
    <property type="match status" value="1"/>
</dbReference>
<evidence type="ECO:0000259" key="2">
    <source>
        <dbReference type="Pfam" id="PF17868"/>
    </source>
</evidence>
<organism evidence="4 5">
    <name type="scientific">Budvicia aquatica</name>
    <dbReference type="NCBI Taxonomy" id="82979"/>
    <lineage>
        <taxon>Bacteria</taxon>
        <taxon>Pseudomonadati</taxon>
        <taxon>Pseudomonadota</taxon>
        <taxon>Gammaproteobacteria</taxon>
        <taxon>Enterobacterales</taxon>
        <taxon>Budviciaceae</taxon>
        <taxon>Budvicia</taxon>
    </lineage>
</organism>
<dbReference type="Pfam" id="PF12592">
    <property type="entry name" value="ATPase_RavA_C"/>
    <property type="match status" value="1"/>
</dbReference>
<dbReference type="Proteomes" id="UP000373449">
    <property type="component" value="Unassembled WGS sequence"/>
</dbReference>
<dbReference type="Pfam" id="PF20265">
    <property type="entry name" value="LARA_dom"/>
    <property type="match status" value="1"/>
</dbReference>
<proteinExistence type="predicted"/>
<dbReference type="PANTHER" id="PTHR32204">
    <property type="entry name" value="ATPASE RAVA"/>
    <property type="match status" value="1"/>
</dbReference>
<gene>
    <name evidence="4" type="primary">ravA_2</name>
    <name evidence="4" type="ORF">NCTC12282_01235</name>
</gene>
<dbReference type="EC" id="3.6.3.-" evidence="4"/>
<evidence type="ECO:0000259" key="1">
    <source>
        <dbReference type="Pfam" id="PF12592"/>
    </source>
</evidence>
<dbReference type="AlphaFoldDB" id="A0A484ZF53"/>
<feature type="domain" description="ATPase RavA C-terminal" evidence="1">
    <location>
        <begin position="219"/>
        <end position="273"/>
    </location>
</feature>
<feature type="domain" description="ATPase RavA-like AAA lid" evidence="2">
    <location>
        <begin position="18"/>
        <end position="72"/>
    </location>
</feature>
<dbReference type="InterPro" id="IPR041538">
    <property type="entry name" value="RavA-like_AAA_lid"/>
</dbReference>
<evidence type="ECO:0000313" key="5">
    <source>
        <dbReference type="Proteomes" id="UP000373449"/>
    </source>
</evidence>
<dbReference type="GO" id="GO:0016787">
    <property type="term" value="F:hydrolase activity"/>
    <property type="evidence" value="ECO:0007669"/>
    <property type="project" value="UniProtKB-KW"/>
</dbReference>
<dbReference type="Gene3D" id="2.40.128.430">
    <property type="match status" value="1"/>
</dbReference>
<dbReference type="EMBL" id="CAADJA010000002">
    <property type="protein sequence ID" value="VFS46326.1"/>
    <property type="molecule type" value="Genomic_DNA"/>
</dbReference>
<protein>
    <submittedName>
        <fullName evidence="4">ATPase ravA</fullName>
        <ecNumber evidence="4">3.6.3.-</ecNumber>
    </submittedName>
</protein>
<keyword evidence="4" id="KW-0378">Hydrolase</keyword>
<sequence>MKFLNLYMGFVRTLGAINNAPYVSDRRWKKAIRLLQACAFFSDRESISPIDIILLKDCLWHDLNSLSLIEQQIEQLITEQAYQQQSIIFQIQQINSDWIKYQQQQSNQLSLKVERKTTLFNRKQIYVLTHNITEPNITLLLQTPLKLHGIEVTHILIEKQILESWLTKGEALKGKLNSIGFSQSLDIAVDNQQQLIIRDISLNSSTLHLSGNQPHVKVPEELIQRLKNVEFRLSEQRKRFTNAQPCLFINNQWLGKIEESLLAIYEEIEKQKQRFSGIKP</sequence>
<reference evidence="4 5" key="1">
    <citation type="submission" date="2019-03" db="EMBL/GenBank/DDBJ databases">
        <authorList>
            <consortium name="Pathogen Informatics"/>
        </authorList>
    </citation>
    <scope>NUCLEOTIDE SEQUENCE [LARGE SCALE GENOMIC DNA]</scope>
    <source>
        <strain evidence="4 5">NCTC12282</strain>
    </source>
</reference>
<name>A0A484ZF53_9GAMM</name>
<evidence type="ECO:0000259" key="3">
    <source>
        <dbReference type="Pfam" id="PF20265"/>
    </source>
</evidence>
<dbReference type="InterPro" id="IPR046932">
    <property type="entry name" value="RavA_LARA_sf"/>
</dbReference>
<dbReference type="InterPro" id="IPR050513">
    <property type="entry name" value="RavA_ATPases"/>
</dbReference>
<feature type="domain" description="ATPase RavA LARA" evidence="3">
    <location>
        <begin position="111"/>
        <end position="212"/>
    </location>
</feature>
<dbReference type="InterPro" id="IPR022547">
    <property type="entry name" value="ATPase_RavA_C"/>
</dbReference>
<accession>A0A484ZF53</accession>
<evidence type="ECO:0000313" key="4">
    <source>
        <dbReference type="EMBL" id="VFS46326.1"/>
    </source>
</evidence>